<feature type="repeat" description="ANK" evidence="3">
    <location>
        <begin position="315"/>
        <end position="347"/>
    </location>
</feature>
<dbReference type="AlphaFoldDB" id="A0A3B6W2U0"/>
<dbReference type="Pfam" id="PF12796">
    <property type="entry name" value="Ank_2"/>
    <property type="match status" value="3"/>
</dbReference>
<reference evidence="5" key="1">
    <citation type="journal article" date="2016" name="Genome Announc.">
        <title>Complete Genome Sequence of Brachyspira hyodysenteriae Type Strain B78 (ATCC 27164).</title>
        <authorList>
            <person name="Mirajkar N.S."/>
            <person name="Johnson T.J."/>
            <person name="Gebhart C.J."/>
        </authorList>
    </citation>
    <scope>NUCLEOTIDE SEQUENCE [LARGE SCALE GENOMIC DNA]</scope>
    <source>
        <strain evidence="5">B78</strain>
    </source>
</reference>
<gene>
    <name evidence="4" type="ORF">BHYOB78_10435</name>
</gene>
<dbReference type="InterPro" id="IPR002110">
    <property type="entry name" value="Ankyrin_rpt"/>
</dbReference>
<dbReference type="InterPro" id="IPR036770">
    <property type="entry name" value="Ankyrin_rpt-contain_sf"/>
</dbReference>
<name>A0A3B6W2U0_BRAHO</name>
<evidence type="ECO:0000256" key="1">
    <source>
        <dbReference type="ARBA" id="ARBA00022737"/>
    </source>
</evidence>
<dbReference type="Proteomes" id="UP000092328">
    <property type="component" value="Chromosome"/>
</dbReference>
<keyword evidence="5" id="KW-1185">Reference proteome</keyword>
<dbReference type="EMBL" id="CP015910">
    <property type="protein sequence ID" value="ANN64271.1"/>
    <property type="molecule type" value="Genomic_DNA"/>
</dbReference>
<dbReference type="PANTHER" id="PTHR24171">
    <property type="entry name" value="ANKYRIN REPEAT DOMAIN-CONTAINING PROTEIN 39-RELATED"/>
    <property type="match status" value="1"/>
</dbReference>
<keyword evidence="2 3" id="KW-0040">ANK repeat</keyword>
<feature type="repeat" description="ANK" evidence="3">
    <location>
        <begin position="134"/>
        <end position="166"/>
    </location>
</feature>
<dbReference type="RefSeq" id="WP_020064011.1">
    <property type="nucleotide sequence ID" value="NZ_CP015910.2"/>
</dbReference>
<evidence type="ECO:0000313" key="4">
    <source>
        <dbReference type="EMBL" id="ANN64271.1"/>
    </source>
</evidence>
<dbReference type="PROSITE" id="PS51257">
    <property type="entry name" value="PROKAR_LIPOPROTEIN"/>
    <property type="match status" value="1"/>
</dbReference>
<keyword evidence="1" id="KW-0677">Repeat</keyword>
<feature type="repeat" description="ANK" evidence="3">
    <location>
        <begin position="280"/>
        <end position="312"/>
    </location>
</feature>
<dbReference type="Gene3D" id="1.25.40.20">
    <property type="entry name" value="Ankyrin repeat-containing domain"/>
    <property type="match status" value="2"/>
</dbReference>
<dbReference type="PRINTS" id="PR01415">
    <property type="entry name" value="ANKYRIN"/>
</dbReference>
<organism evidence="4 5">
    <name type="scientific">Brachyspira hyodysenteriae ATCC 27164</name>
    <dbReference type="NCBI Taxonomy" id="1266923"/>
    <lineage>
        <taxon>Bacteria</taxon>
        <taxon>Pseudomonadati</taxon>
        <taxon>Spirochaetota</taxon>
        <taxon>Spirochaetia</taxon>
        <taxon>Brachyspirales</taxon>
        <taxon>Brachyspiraceae</taxon>
        <taxon>Brachyspira</taxon>
    </lineage>
</organism>
<accession>A0A3B6W2U0</accession>
<dbReference type="PANTHER" id="PTHR24171:SF9">
    <property type="entry name" value="ANKYRIN REPEAT DOMAIN-CONTAINING PROTEIN 39"/>
    <property type="match status" value="1"/>
</dbReference>
<evidence type="ECO:0000256" key="2">
    <source>
        <dbReference type="ARBA" id="ARBA00023043"/>
    </source>
</evidence>
<proteinExistence type="predicted"/>
<dbReference type="SMART" id="SM00248">
    <property type="entry name" value="ANK"/>
    <property type="match status" value="6"/>
</dbReference>
<sequence>MKKIIITALILITIISCNSKKTDNTEATADTNAVNNNNTEISKNKISNNDDEKIYQGYASNDMWSIYKTTMLEKEKKLFNEIDSIKDKKSFDEWQSKNPSKSSLVFAIDKFPTEKKAIELISYGADVNMKDDNDGRTPLELASKMGYLKLVKKLIKKGADVNFREEEEEGGDIDALYYAVESEKNYHFEVVKELLNAGADTDIIYGTRNILNVAIIGRCNLEKVKLLTEHGADINYSNFEYGPVIAVAISQGCIDIVKYLVSQGVDPAMTYTNVHSYSGKSYSLLNAAVRNKTTEIAEYLIEQGADINTQTDSVSGLPLIFVALRVENIELLKLLIEKGADTSVVDKDGKTIFDLAREQGYDEIAALEK</sequence>
<dbReference type="SUPFAM" id="SSF48403">
    <property type="entry name" value="Ankyrin repeat"/>
    <property type="match status" value="1"/>
</dbReference>
<dbReference type="PROSITE" id="PS50297">
    <property type="entry name" value="ANK_REP_REGION"/>
    <property type="match status" value="3"/>
</dbReference>
<dbReference type="OrthoDB" id="308665at2"/>
<protein>
    <submittedName>
        <fullName evidence="4">Uncharacterized protein</fullName>
    </submittedName>
</protein>
<dbReference type="KEGG" id="bhd:BHYOB78_10435"/>
<reference evidence="5" key="2">
    <citation type="journal article" date="2017" name="Genome Announc.">
        <title>Correction for Mirajkar et al., Complete Genome Sequence of Brachyspira hyodysenteriae Type Strain B78 (ATCC 27164).</title>
        <authorList>
            <person name="Mirajkar N.S."/>
            <person name="Johnson T.J."/>
            <person name="Gebhart C.J."/>
        </authorList>
    </citation>
    <scope>NUCLEOTIDE SEQUENCE [LARGE SCALE GENOMIC DNA]</scope>
    <source>
        <strain evidence="5">B78</strain>
    </source>
</reference>
<evidence type="ECO:0000256" key="3">
    <source>
        <dbReference type="PROSITE-ProRule" id="PRU00023"/>
    </source>
</evidence>
<evidence type="ECO:0000313" key="5">
    <source>
        <dbReference type="Proteomes" id="UP000092328"/>
    </source>
</evidence>
<dbReference type="PROSITE" id="PS50088">
    <property type="entry name" value="ANK_REPEAT"/>
    <property type="match status" value="3"/>
</dbReference>